<evidence type="ECO:0000256" key="1">
    <source>
        <dbReference type="SAM" id="MobiDB-lite"/>
    </source>
</evidence>
<feature type="region of interest" description="Disordered" evidence="1">
    <location>
        <begin position="1"/>
        <end position="197"/>
    </location>
</feature>
<feature type="compositionally biased region" description="Basic and acidic residues" evidence="1">
    <location>
        <begin position="162"/>
        <end position="174"/>
    </location>
</feature>
<reference evidence="2" key="1">
    <citation type="submission" date="2020-05" db="EMBL/GenBank/DDBJ databases">
        <title>WGS assembly of Panicum virgatum.</title>
        <authorList>
            <person name="Lovell J.T."/>
            <person name="Jenkins J."/>
            <person name="Shu S."/>
            <person name="Juenger T.E."/>
            <person name="Schmutz J."/>
        </authorList>
    </citation>
    <scope>NUCLEOTIDE SEQUENCE</scope>
    <source>
        <strain evidence="2">AP13</strain>
    </source>
</reference>
<accession>A0A8T0U5M6</accession>
<protein>
    <submittedName>
        <fullName evidence="2">Uncharacterized protein</fullName>
    </submittedName>
</protein>
<sequence length="197" mass="20935">MPCRGQETKETGHSVGASQTDGRDRSWSNGPPAHERAYGPPGAAVDPKTRPRRTAWLPSPSQEGRGRCGWRASPPPIRPDPARPPQVAAIKADPARNKPQCRLVAGSAAARRSRLAATSPATGTRRGIYTSGGGRGRPPHRLPLLPSQRPAGRVEPTPFTKAAREVERRRKEGRQGVGNCEAVGVSEGGWGEGKRGA</sequence>
<proteinExistence type="predicted"/>
<organism evidence="2 3">
    <name type="scientific">Panicum virgatum</name>
    <name type="common">Blackwell switchgrass</name>
    <dbReference type="NCBI Taxonomy" id="38727"/>
    <lineage>
        <taxon>Eukaryota</taxon>
        <taxon>Viridiplantae</taxon>
        <taxon>Streptophyta</taxon>
        <taxon>Embryophyta</taxon>
        <taxon>Tracheophyta</taxon>
        <taxon>Spermatophyta</taxon>
        <taxon>Magnoliopsida</taxon>
        <taxon>Liliopsida</taxon>
        <taxon>Poales</taxon>
        <taxon>Poaceae</taxon>
        <taxon>PACMAD clade</taxon>
        <taxon>Panicoideae</taxon>
        <taxon>Panicodae</taxon>
        <taxon>Paniceae</taxon>
        <taxon>Panicinae</taxon>
        <taxon>Panicum</taxon>
        <taxon>Panicum sect. Hiantes</taxon>
    </lineage>
</organism>
<dbReference type="EMBL" id="CM029042">
    <property type="protein sequence ID" value="KAG2619431.1"/>
    <property type="molecule type" value="Genomic_DNA"/>
</dbReference>
<dbReference type="Proteomes" id="UP000823388">
    <property type="component" value="Chromosome 3N"/>
</dbReference>
<gene>
    <name evidence="2" type="ORF">PVAP13_3NG076926</name>
</gene>
<comment type="caution">
    <text evidence="2">The sequence shown here is derived from an EMBL/GenBank/DDBJ whole genome shotgun (WGS) entry which is preliminary data.</text>
</comment>
<name>A0A8T0U5M6_PANVG</name>
<feature type="compositionally biased region" description="Pro residues" evidence="1">
    <location>
        <begin position="73"/>
        <end position="84"/>
    </location>
</feature>
<evidence type="ECO:0000313" key="2">
    <source>
        <dbReference type="EMBL" id="KAG2619431.1"/>
    </source>
</evidence>
<keyword evidence="3" id="KW-1185">Reference proteome</keyword>
<evidence type="ECO:0000313" key="3">
    <source>
        <dbReference type="Proteomes" id="UP000823388"/>
    </source>
</evidence>
<dbReference type="AlphaFoldDB" id="A0A8T0U5M6"/>
<feature type="compositionally biased region" description="Low complexity" evidence="1">
    <location>
        <begin position="105"/>
        <end position="121"/>
    </location>
</feature>
<feature type="compositionally biased region" description="Basic and acidic residues" evidence="1">
    <location>
        <begin position="1"/>
        <end position="12"/>
    </location>
</feature>